<proteinExistence type="inferred from homology"/>
<organism evidence="5 6">
    <name type="scientific">Fusarium albosuccineum</name>
    <dbReference type="NCBI Taxonomy" id="1237068"/>
    <lineage>
        <taxon>Eukaryota</taxon>
        <taxon>Fungi</taxon>
        <taxon>Dikarya</taxon>
        <taxon>Ascomycota</taxon>
        <taxon>Pezizomycotina</taxon>
        <taxon>Sordariomycetes</taxon>
        <taxon>Hypocreomycetidae</taxon>
        <taxon>Hypocreales</taxon>
        <taxon>Nectriaceae</taxon>
        <taxon>Fusarium</taxon>
        <taxon>Fusarium decemcellulare species complex</taxon>
    </lineage>
</organism>
<dbReference type="InterPro" id="IPR057326">
    <property type="entry name" value="KR_dom"/>
</dbReference>
<evidence type="ECO:0000256" key="1">
    <source>
        <dbReference type="ARBA" id="ARBA00006484"/>
    </source>
</evidence>
<keyword evidence="6" id="KW-1185">Reference proteome</keyword>
<keyword evidence="3" id="KW-0560">Oxidoreductase</keyword>
<evidence type="ECO:0000256" key="3">
    <source>
        <dbReference type="ARBA" id="ARBA00023002"/>
    </source>
</evidence>
<dbReference type="PANTHER" id="PTHR43639">
    <property type="entry name" value="OXIDOREDUCTASE, SHORT-CHAIN DEHYDROGENASE/REDUCTASE FAMILY (AFU_ORTHOLOGUE AFUA_5G02870)"/>
    <property type="match status" value="1"/>
</dbReference>
<gene>
    <name evidence="5" type="ORF">FALBO_11625</name>
</gene>
<reference evidence="5 6" key="1">
    <citation type="submission" date="2020-01" db="EMBL/GenBank/DDBJ databases">
        <title>Identification and distribution of gene clusters putatively required for synthesis of sphingolipid metabolism inhibitors in phylogenetically diverse species of the filamentous fungus Fusarium.</title>
        <authorList>
            <person name="Kim H.-S."/>
            <person name="Busman M."/>
            <person name="Brown D.W."/>
            <person name="Divon H."/>
            <person name="Uhlig S."/>
            <person name="Proctor R.H."/>
        </authorList>
    </citation>
    <scope>NUCLEOTIDE SEQUENCE [LARGE SCALE GENOMIC DNA]</scope>
    <source>
        <strain evidence="5 6">NRRL 20459</strain>
    </source>
</reference>
<dbReference type="FunFam" id="3.40.50.720:FF:000374">
    <property type="entry name" value="3-oxoacyl-(Acyl-carrier-protein) reductase"/>
    <property type="match status" value="1"/>
</dbReference>
<dbReference type="PRINTS" id="PR00081">
    <property type="entry name" value="GDHRDH"/>
</dbReference>
<dbReference type="OrthoDB" id="47007at2759"/>
<dbReference type="PRINTS" id="PR00080">
    <property type="entry name" value="SDRFAMILY"/>
</dbReference>
<dbReference type="SUPFAM" id="SSF51735">
    <property type="entry name" value="NAD(P)-binding Rossmann-fold domains"/>
    <property type="match status" value="1"/>
</dbReference>
<name>A0A8H4L3Y0_9HYPO</name>
<dbReference type="PANTHER" id="PTHR43639:SF1">
    <property type="entry name" value="SHORT-CHAIN DEHYDROGENASE_REDUCTASE FAMILY PROTEIN"/>
    <property type="match status" value="1"/>
</dbReference>
<dbReference type="InterPro" id="IPR036291">
    <property type="entry name" value="NAD(P)-bd_dom_sf"/>
</dbReference>
<dbReference type="Proteomes" id="UP000554235">
    <property type="component" value="Unassembled WGS sequence"/>
</dbReference>
<dbReference type="Pfam" id="PF13561">
    <property type="entry name" value="adh_short_C2"/>
    <property type="match status" value="1"/>
</dbReference>
<evidence type="ECO:0000259" key="4">
    <source>
        <dbReference type="SMART" id="SM00822"/>
    </source>
</evidence>
<keyword evidence="2" id="KW-0521">NADP</keyword>
<evidence type="ECO:0000313" key="5">
    <source>
        <dbReference type="EMBL" id="KAF4461576.1"/>
    </source>
</evidence>
<dbReference type="GO" id="GO:0016491">
    <property type="term" value="F:oxidoreductase activity"/>
    <property type="evidence" value="ECO:0007669"/>
    <property type="project" value="UniProtKB-KW"/>
</dbReference>
<dbReference type="AlphaFoldDB" id="A0A8H4L3Y0"/>
<sequence>MESAHHLTLASQVAIVTGAARGIGAAIALDLARKGANVAITYISESSEEAAAKVVSDIKSLGNGSSAIMVRADSGSADGPRMVVEATRSAFGGHIDILVNNAAIVCIKPLTEVTNEDFENSMNANVRGPLLFTKAVLPHLRKGGRIINISSVVARQGHPASSIYLASKAGLEGLTRALAAELGPAGHTVNAVEPGTTETDAVRASRNDPNFDQIVVKQIAATPLGRIGNPQDVAMAAVTLAEPQARWITGQTISVSGGLAMI</sequence>
<evidence type="ECO:0000256" key="2">
    <source>
        <dbReference type="ARBA" id="ARBA00022857"/>
    </source>
</evidence>
<comment type="caution">
    <text evidence="5">The sequence shown here is derived from an EMBL/GenBank/DDBJ whole genome shotgun (WGS) entry which is preliminary data.</text>
</comment>
<evidence type="ECO:0000313" key="6">
    <source>
        <dbReference type="Proteomes" id="UP000554235"/>
    </source>
</evidence>
<protein>
    <submittedName>
        <fullName evidence="5">Short-chain dehydrogenase reductase sdr</fullName>
    </submittedName>
</protein>
<dbReference type="SMART" id="SM00822">
    <property type="entry name" value="PKS_KR"/>
    <property type="match status" value="1"/>
</dbReference>
<dbReference type="EMBL" id="JAADYS010001692">
    <property type="protein sequence ID" value="KAF4461576.1"/>
    <property type="molecule type" value="Genomic_DNA"/>
</dbReference>
<comment type="similarity">
    <text evidence="1">Belongs to the short-chain dehydrogenases/reductases (SDR) family.</text>
</comment>
<dbReference type="InterPro" id="IPR002347">
    <property type="entry name" value="SDR_fam"/>
</dbReference>
<dbReference type="Gene3D" id="3.40.50.720">
    <property type="entry name" value="NAD(P)-binding Rossmann-like Domain"/>
    <property type="match status" value="1"/>
</dbReference>
<accession>A0A8H4L3Y0</accession>
<feature type="domain" description="Ketoreductase" evidence="4">
    <location>
        <begin position="12"/>
        <end position="195"/>
    </location>
</feature>